<gene>
    <name evidence="2" type="ORF">H7U32_09590</name>
</gene>
<feature type="compositionally biased region" description="Basic and acidic residues" evidence="1">
    <location>
        <begin position="34"/>
        <end position="46"/>
    </location>
</feature>
<sequence>ANVDKKAPKLQAPSKLEQDKKAAKASKKAANESAEPKAPTRCETKNGARRPLRGKTLLVWETAERMAATGTIPTMKQVHEELLKTEPGFNKTTTGIQYYACKAYNGWESSKGSK</sequence>
<comment type="caution">
    <text evidence="2">The sequence shown here is derived from an EMBL/GenBank/DDBJ whole genome shotgun (WGS) entry which is preliminary data.</text>
</comment>
<feature type="non-terminal residue" evidence="2">
    <location>
        <position position="1"/>
    </location>
</feature>
<name>A0A938X0L9_9BIFI</name>
<dbReference type="RefSeq" id="WP_204469830.1">
    <property type="nucleotide sequence ID" value="NZ_JACLYU010000098.1"/>
</dbReference>
<accession>A0A938X0L9</accession>
<evidence type="ECO:0000256" key="1">
    <source>
        <dbReference type="SAM" id="MobiDB-lite"/>
    </source>
</evidence>
<dbReference type="AlphaFoldDB" id="A0A938X0L9"/>
<reference evidence="2" key="2">
    <citation type="journal article" date="2021" name="Sci. Rep.">
        <title>The distribution of antibiotic resistance genes in chicken gut microbiota commensals.</title>
        <authorList>
            <person name="Juricova H."/>
            <person name="Matiasovicova J."/>
            <person name="Kubasova T."/>
            <person name="Cejkova D."/>
            <person name="Rychlik I."/>
        </authorList>
    </citation>
    <scope>NUCLEOTIDE SEQUENCE</scope>
    <source>
        <strain evidence="2">An836</strain>
    </source>
</reference>
<protein>
    <submittedName>
        <fullName evidence="2">Uncharacterized protein</fullName>
    </submittedName>
</protein>
<feature type="region of interest" description="Disordered" evidence="1">
    <location>
        <begin position="1"/>
        <end position="53"/>
    </location>
</feature>
<keyword evidence="3" id="KW-1185">Reference proteome</keyword>
<organism evidence="2 3">
    <name type="scientific">Bifidobacterium pullorum subsp. saeculare</name>
    <dbReference type="NCBI Taxonomy" id="78257"/>
    <lineage>
        <taxon>Bacteria</taxon>
        <taxon>Bacillati</taxon>
        <taxon>Actinomycetota</taxon>
        <taxon>Actinomycetes</taxon>
        <taxon>Bifidobacteriales</taxon>
        <taxon>Bifidobacteriaceae</taxon>
        <taxon>Bifidobacterium</taxon>
    </lineage>
</organism>
<dbReference type="Proteomes" id="UP000718821">
    <property type="component" value="Unassembled WGS sequence"/>
</dbReference>
<proteinExistence type="predicted"/>
<evidence type="ECO:0000313" key="3">
    <source>
        <dbReference type="Proteomes" id="UP000718821"/>
    </source>
</evidence>
<reference evidence="2" key="1">
    <citation type="submission" date="2020-08" db="EMBL/GenBank/DDBJ databases">
        <authorList>
            <person name="Cejkova D."/>
            <person name="Kubasova T."/>
            <person name="Jahodarova E."/>
            <person name="Rychlik I."/>
        </authorList>
    </citation>
    <scope>NUCLEOTIDE SEQUENCE</scope>
    <source>
        <strain evidence="2">An836</strain>
    </source>
</reference>
<dbReference type="EMBL" id="JACLYU010000098">
    <property type="protein sequence ID" value="MBM6700523.1"/>
    <property type="molecule type" value="Genomic_DNA"/>
</dbReference>
<evidence type="ECO:0000313" key="2">
    <source>
        <dbReference type="EMBL" id="MBM6700523.1"/>
    </source>
</evidence>